<dbReference type="InterPro" id="IPR032349">
    <property type="entry name" value="DUF4865"/>
</dbReference>
<gene>
    <name evidence="1" type="ordered locus">SACOL0073</name>
</gene>
<evidence type="ECO:0008006" key="3">
    <source>
        <dbReference type="Google" id="ProtNLM"/>
    </source>
</evidence>
<evidence type="ECO:0000313" key="1">
    <source>
        <dbReference type="EMBL" id="AAW38717.1"/>
    </source>
</evidence>
<evidence type="ECO:0000313" key="2">
    <source>
        <dbReference type="Proteomes" id="UP000000530"/>
    </source>
</evidence>
<reference evidence="1 2" key="1">
    <citation type="journal article" date="2005" name="J. Bacteriol.">
        <title>Insights on evolution of virulence and resistance from the complete genome analysis of an early methicillin-resistant Staphylococcus aureus strain and a biofilm-producing methicillin-resistant Staphylococcus epidermidis strain.</title>
        <authorList>
            <person name="Gill S.R."/>
            <person name="Fouts D.E."/>
            <person name="Archer G.L."/>
            <person name="Mongodin E.F."/>
            <person name="Deboy R.T."/>
            <person name="Ravel J."/>
            <person name="Paulsen I.T."/>
            <person name="Kolonay J.F."/>
            <person name="Brinkac L."/>
            <person name="Beanan M."/>
            <person name="Dodson R.J."/>
            <person name="Daugherty S.C."/>
            <person name="Madupu R."/>
            <person name="Angiuoli S.V."/>
            <person name="Durkin A.S."/>
            <person name="Haft D.H."/>
            <person name="Vamathevan J."/>
            <person name="Khouri H."/>
            <person name="Utterback T."/>
            <person name="Lee C."/>
            <person name="Dimitrov G."/>
            <person name="Jiang L."/>
            <person name="Qin H."/>
            <person name="Weidman J."/>
            <person name="Tran K."/>
            <person name="Kang K."/>
            <person name="Hance I.R."/>
            <person name="Nelson K.E."/>
            <person name="Fraser C.M."/>
        </authorList>
    </citation>
    <scope>NUCLEOTIDE SEQUENCE [LARGE SCALE GENOMIC DNA]</scope>
    <source>
        <strain evidence="1 2">COL</strain>
    </source>
</reference>
<dbReference type="EMBL" id="CP000046">
    <property type="protein sequence ID" value="AAW38717.1"/>
    <property type="molecule type" value="Genomic_DNA"/>
</dbReference>
<accession>A0A0H2X119</accession>
<sequence length="177" mass="20875">MHAMQYHVKLPSDYNMEIIRDRVRLNGYKTDGFKNLIIKAYLISQTTTNCITNTYSPLYLWRSSEGMTEFIFNGFYDNVISSFGWQNINIGVIYSMNITDSVKHSLYALEEYIDIFPTLSLKEIEIKKLFRIFDNAVAEIIIYNPDKWKFVKYSFIENLPKSLNPNIKIYDVLYISQ</sequence>
<organism evidence="1 2">
    <name type="scientific">Staphylococcus aureus (strain COL)</name>
    <dbReference type="NCBI Taxonomy" id="93062"/>
    <lineage>
        <taxon>Bacteria</taxon>
        <taxon>Bacillati</taxon>
        <taxon>Bacillota</taxon>
        <taxon>Bacilli</taxon>
        <taxon>Bacillales</taxon>
        <taxon>Staphylococcaceae</taxon>
        <taxon>Staphylococcus</taxon>
    </lineage>
</organism>
<dbReference type="Pfam" id="PF16157">
    <property type="entry name" value="DUF4865"/>
    <property type="match status" value="1"/>
</dbReference>
<dbReference type="KEGG" id="sac:SACOL0073"/>
<dbReference type="Proteomes" id="UP000000530">
    <property type="component" value="Chromosome"/>
</dbReference>
<proteinExistence type="predicted"/>
<dbReference type="AlphaFoldDB" id="A0A0H2X119"/>
<dbReference type="HOGENOM" id="CLU_087283_0_0_9"/>
<name>A0A0H2X119_STAAC</name>
<dbReference type="RefSeq" id="WP_000543163.1">
    <property type="nucleotide sequence ID" value="NC_002951.2"/>
</dbReference>
<protein>
    <recommendedName>
        <fullName evidence="3">DUF4865 family protein</fullName>
    </recommendedName>
</protein>